<sequence>MLLEYEDIRRFCPYLSEKASPGLAANELRGIVDAAQNPSVGSRNSLLQARIWLEKCYSAHGLCPITPNDFAPTRLLDLKPADETGFLSLVSTIQKPNMKWVALSYVWGGDQTFKTTLSSLTSMHEKVSILALPRTLQDAIIVCVALGVRYLWIDCICIAQDDEEDLARELAIMPLIYHRAWVTISASTADTVSTGFLHDQGYWTSIVKTPVLLPYRSEDGIIAGNISKK</sequence>
<dbReference type="AlphaFoldDB" id="A0AAD4FBE4"/>
<feature type="domain" description="Heterokaryon incompatibility" evidence="1">
    <location>
        <begin position="100"/>
        <end position="200"/>
    </location>
</feature>
<proteinExistence type="predicted"/>
<dbReference type="PANTHER" id="PTHR33112">
    <property type="entry name" value="DOMAIN PROTEIN, PUTATIVE-RELATED"/>
    <property type="match status" value="1"/>
</dbReference>
<name>A0AAD4FBE4_9PLEO</name>
<reference evidence="2" key="1">
    <citation type="submission" date="2021-07" db="EMBL/GenBank/DDBJ databases">
        <title>Genome Resource of American Ginseng Black Spot Pathogen Alternaria panax.</title>
        <authorList>
            <person name="Qiu C."/>
            <person name="Wang W."/>
            <person name="Liu Z."/>
        </authorList>
    </citation>
    <scope>NUCLEOTIDE SEQUENCE</scope>
    <source>
        <strain evidence="2">BNCC115425</strain>
    </source>
</reference>
<accession>A0AAD4FBE4</accession>
<dbReference type="InterPro" id="IPR010730">
    <property type="entry name" value="HET"/>
</dbReference>
<dbReference type="EMBL" id="JAANER010000008">
    <property type="protein sequence ID" value="KAG9186805.1"/>
    <property type="molecule type" value="Genomic_DNA"/>
</dbReference>
<comment type="caution">
    <text evidence="2">The sequence shown here is derived from an EMBL/GenBank/DDBJ whole genome shotgun (WGS) entry which is preliminary data.</text>
</comment>
<keyword evidence="3" id="KW-1185">Reference proteome</keyword>
<evidence type="ECO:0000259" key="1">
    <source>
        <dbReference type="Pfam" id="PF06985"/>
    </source>
</evidence>
<evidence type="ECO:0000313" key="3">
    <source>
        <dbReference type="Proteomes" id="UP001199106"/>
    </source>
</evidence>
<dbReference type="Pfam" id="PF06985">
    <property type="entry name" value="HET"/>
    <property type="match status" value="1"/>
</dbReference>
<protein>
    <recommendedName>
        <fullName evidence="1">Heterokaryon incompatibility domain-containing protein</fullName>
    </recommendedName>
</protein>
<evidence type="ECO:0000313" key="2">
    <source>
        <dbReference type="EMBL" id="KAG9186805.1"/>
    </source>
</evidence>
<gene>
    <name evidence="2" type="ORF">G6011_09913</name>
</gene>
<dbReference type="Proteomes" id="UP001199106">
    <property type="component" value="Unassembled WGS sequence"/>
</dbReference>
<organism evidence="2 3">
    <name type="scientific">Alternaria panax</name>
    <dbReference type="NCBI Taxonomy" id="48097"/>
    <lineage>
        <taxon>Eukaryota</taxon>
        <taxon>Fungi</taxon>
        <taxon>Dikarya</taxon>
        <taxon>Ascomycota</taxon>
        <taxon>Pezizomycotina</taxon>
        <taxon>Dothideomycetes</taxon>
        <taxon>Pleosporomycetidae</taxon>
        <taxon>Pleosporales</taxon>
        <taxon>Pleosporineae</taxon>
        <taxon>Pleosporaceae</taxon>
        <taxon>Alternaria</taxon>
        <taxon>Alternaria sect. Panax</taxon>
    </lineage>
</organism>
<dbReference type="PANTHER" id="PTHR33112:SF16">
    <property type="entry name" value="HETEROKARYON INCOMPATIBILITY DOMAIN-CONTAINING PROTEIN"/>
    <property type="match status" value="1"/>
</dbReference>